<name>A0AAV7HKD7_DENCH</name>
<keyword evidence="3" id="KW-1185">Reference proteome</keyword>
<evidence type="ECO:0000313" key="3">
    <source>
        <dbReference type="Proteomes" id="UP000775213"/>
    </source>
</evidence>
<protein>
    <submittedName>
        <fullName evidence="2">Uncharacterized protein</fullName>
    </submittedName>
</protein>
<dbReference type="Pfam" id="PF06101">
    <property type="entry name" value="Vps62"/>
    <property type="match status" value="1"/>
</dbReference>
<evidence type="ECO:0000313" key="2">
    <source>
        <dbReference type="EMBL" id="KAH0469086.1"/>
    </source>
</evidence>
<dbReference type="PANTHER" id="PTHR48152">
    <property type="entry name" value="F1C9.34 PROTEIN"/>
    <property type="match status" value="1"/>
</dbReference>
<sequence length="572" mass="62332">MWIQSSYCKPISLRESISKYCGPIQIACDVPNSLFKLSVSFPFPKASTQLMDPYRILLLLFFFLRLHEGWATAVQGGQFAKGSIEVGGLQLREHATFTKIWTAAPLNSGDSSATFFSPSSLPSGFFPLGSHAQRHNPNPSPPRALIARDTSNSLASPSDFTVLFSSNFSSPSPAFFWLPIPPPGYTAAGHVITTSPQKPPLSSLRCLPNHLLEPCHSDAPTWSPKSDLPFTVHLSYSLGTFVAGGEPPLHCLKKNVIALAAMPNLTQIMALIQTFSPIFNFHPNELYLPSSVPWFFNNGALLYTNSSSNGPVRIDPPGTNLPQGGTNDGAYWLDLPTDAASQNSIKAGNLSSAEAYIHIKPTLGGTATDIVFWLFYPFNGPARARVGFIDIALGRIGEHVGDWEHVTQRFSNFDGEMTQMYFSQHSSGEWVNAAELEYAAAGERRPVAYATLHGHAFYSKAGLVLQGEVEKKIGIRDETAEGGAVMDAAAGCVVVSAEHLGLEEPAWLQYMREWGPKVSYDVDKELGKMIRFLPGKMKRGLRTLVSRLPKEMLGEEGPTGPKGKASWNGEES</sequence>
<gene>
    <name evidence="2" type="ORF">IEQ34_002318</name>
</gene>
<organism evidence="2 3">
    <name type="scientific">Dendrobium chrysotoxum</name>
    <name type="common">Orchid</name>
    <dbReference type="NCBI Taxonomy" id="161865"/>
    <lineage>
        <taxon>Eukaryota</taxon>
        <taxon>Viridiplantae</taxon>
        <taxon>Streptophyta</taxon>
        <taxon>Embryophyta</taxon>
        <taxon>Tracheophyta</taxon>
        <taxon>Spermatophyta</taxon>
        <taxon>Magnoliopsida</taxon>
        <taxon>Liliopsida</taxon>
        <taxon>Asparagales</taxon>
        <taxon>Orchidaceae</taxon>
        <taxon>Epidendroideae</taxon>
        <taxon>Malaxideae</taxon>
        <taxon>Dendrobiinae</taxon>
        <taxon>Dendrobium</taxon>
    </lineage>
</organism>
<comment type="caution">
    <text evidence="2">The sequence shown here is derived from an EMBL/GenBank/DDBJ whole genome shotgun (WGS) entry which is preliminary data.</text>
</comment>
<dbReference type="AlphaFoldDB" id="A0AAV7HKD7"/>
<accession>A0AAV7HKD7</accession>
<dbReference type="EMBL" id="JAGFBR010000003">
    <property type="protein sequence ID" value="KAH0469086.1"/>
    <property type="molecule type" value="Genomic_DNA"/>
</dbReference>
<dbReference type="Proteomes" id="UP000775213">
    <property type="component" value="Unassembled WGS sequence"/>
</dbReference>
<evidence type="ECO:0000256" key="1">
    <source>
        <dbReference type="SAM" id="MobiDB-lite"/>
    </source>
</evidence>
<feature type="region of interest" description="Disordered" evidence="1">
    <location>
        <begin position="549"/>
        <end position="572"/>
    </location>
</feature>
<proteinExistence type="predicted"/>
<reference evidence="2 3" key="1">
    <citation type="journal article" date="2021" name="Hortic Res">
        <title>Chromosome-scale assembly of the Dendrobium chrysotoxum genome enhances the understanding of orchid evolution.</title>
        <authorList>
            <person name="Zhang Y."/>
            <person name="Zhang G.Q."/>
            <person name="Zhang D."/>
            <person name="Liu X.D."/>
            <person name="Xu X.Y."/>
            <person name="Sun W.H."/>
            <person name="Yu X."/>
            <person name="Zhu X."/>
            <person name="Wang Z.W."/>
            <person name="Zhao X."/>
            <person name="Zhong W.Y."/>
            <person name="Chen H."/>
            <person name="Yin W.L."/>
            <person name="Huang T."/>
            <person name="Niu S.C."/>
            <person name="Liu Z.J."/>
        </authorList>
    </citation>
    <scope>NUCLEOTIDE SEQUENCE [LARGE SCALE GENOMIC DNA]</scope>
    <source>
        <strain evidence="2">Lindl</strain>
    </source>
</reference>
<dbReference type="PANTHER" id="PTHR48152:SF3">
    <property type="entry name" value="DUF946 FAMILY PROTEIN (DUF946)"/>
    <property type="match status" value="1"/>
</dbReference>
<dbReference type="InterPro" id="IPR009291">
    <property type="entry name" value="Vps62"/>
</dbReference>